<evidence type="ECO:0000313" key="3">
    <source>
        <dbReference type="Proteomes" id="UP000283295"/>
    </source>
</evidence>
<reference evidence="2 3" key="1">
    <citation type="submission" date="2018-08" db="EMBL/GenBank/DDBJ databases">
        <title>A genome reference for cultivated species of the human gut microbiota.</title>
        <authorList>
            <person name="Zou Y."/>
            <person name="Xue W."/>
            <person name="Luo G."/>
        </authorList>
    </citation>
    <scope>NUCLEOTIDE SEQUENCE [LARGE SCALE GENOMIC DNA]</scope>
    <source>
        <strain evidence="2 3">AF22-21</strain>
    </source>
</reference>
<keyword evidence="1" id="KW-0472">Membrane</keyword>
<organism evidence="2 3">
    <name type="scientific">Coprococcus eutactus</name>
    <dbReference type="NCBI Taxonomy" id="33043"/>
    <lineage>
        <taxon>Bacteria</taxon>
        <taxon>Bacillati</taxon>
        <taxon>Bacillota</taxon>
        <taxon>Clostridia</taxon>
        <taxon>Lachnospirales</taxon>
        <taxon>Lachnospiraceae</taxon>
        <taxon>Coprococcus</taxon>
    </lineage>
</organism>
<gene>
    <name evidence="2" type="ORF">DWX94_04260</name>
</gene>
<feature type="transmembrane region" description="Helical" evidence="1">
    <location>
        <begin position="6"/>
        <end position="27"/>
    </location>
</feature>
<keyword evidence="1" id="KW-0812">Transmembrane</keyword>
<feature type="transmembrane region" description="Helical" evidence="1">
    <location>
        <begin position="164"/>
        <end position="185"/>
    </location>
</feature>
<evidence type="ECO:0000256" key="1">
    <source>
        <dbReference type="SAM" id="Phobius"/>
    </source>
</evidence>
<dbReference type="AlphaFoldDB" id="A0A412ITX3"/>
<feature type="transmembrane region" description="Helical" evidence="1">
    <location>
        <begin position="39"/>
        <end position="62"/>
    </location>
</feature>
<protein>
    <submittedName>
        <fullName evidence="2">Uncharacterized protein</fullName>
    </submittedName>
</protein>
<comment type="caution">
    <text evidence="2">The sequence shown here is derived from an EMBL/GenBank/DDBJ whole genome shotgun (WGS) entry which is preliminary data.</text>
</comment>
<evidence type="ECO:0000313" key="2">
    <source>
        <dbReference type="EMBL" id="RGS43538.1"/>
    </source>
</evidence>
<accession>A0A412ITX3</accession>
<dbReference type="EMBL" id="QRVK01000006">
    <property type="protein sequence ID" value="RGS43538.1"/>
    <property type="molecule type" value="Genomic_DNA"/>
</dbReference>
<keyword evidence="1" id="KW-1133">Transmembrane helix</keyword>
<name>A0A412ITX3_9FIRM</name>
<sequence>MGTVAGLQLVIFMFFIFCSILVVILMCPLMDLVGKNKKIMTAINITTVLVMCLIVLLSPLLMNRLFDVTVTETRTKIDSGISYVEKATKDKTTYQAEVRISPDETVTADVSKEMFFRKPEQAVLIQCQLDKLSDGEKVILTDDENYDTTAIQKELIEDGEKSTWQIAAASASSLFVVGVFTLLLFSKKEVC</sequence>
<proteinExistence type="predicted"/>
<dbReference type="Proteomes" id="UP000283295">
    <property type="component" value="Unassembled WGS sequence"/>
</dbReference>